<protein>
    <submittedName>
        <fullName evidence="1">Uncharacterized protein</fullName>
    </submittedName>
</protein>
<proteinExistence type="predicted"/>
<gene>
    <name evidence="1" type="ORF">K432DRAFT_387269</name>
</gene>
<name>A0A8E2DXQ8_9PEZI</name>
<dbReference type="OrthoDB" id="3783539at2759"/>
<sequence>MPVTKVYEARYIDAGELRALLSRLFPGQWVAAARLGRWVITTPRPLTKAEIDACTQKKG</sequence>
<evidence type="ECO:0000313" key="2">
    <source>
        <dbReference type="Proteomes" id="UP000250266"/>
    </source>
</evidence>
<accession>A0A8E2DXQ8</accession>
<organism evidence="1 2">
    <name type="scientific">Lepidopterella palustris CBS 459.81</name>
    <dbReference type="NCBI Taxonomy" id="1314670"/>
    <lineage>
        <taxon>Eukaryota</taxon>
        <taxon>Fungi</taxon>
        <taxon>Dikarya</taxon>
        <taxon>Ascomycota</taxon>
        <taxon>Pezizomycotina</taxon>
        <taxon>Dothideomycetes</taxon>
        <taxon>Pleosporomycetidae</taxon>
        <taxon>Mytilinidiales</taxon>
        <taxon>Argynnaceae</taxon>
        <taxon>Lepidopterella</taxon>
    </lineage>
</organism>
<reference evidence="1 2" key="1">
    <citation type="journal article" date="2016" name="Nat. Commun.">
        <title>Ectomycorrhizal ecology is imprinted in the genome of the dominant symbiotic fungus Cenococcum geophilum.</title>
        <authorList>
            <consortium name="DOE Joint Genome Institute"/>
            <person name="Peter M."/>
            <person name="Kohler A."/>
            <person name="Ohm R.A."/>
            <person name="Kuo A."/>
            <person name="Krutzmann J."/>
            <person name="Morin E."/>
            <person name="Arend M."/>
            <person name="Barry K.W."/>
            <person name="Binder M."/>
            <person name="Choi C."/>
            <person name="Clum A."/>
            <person name="Copeland A."/>
            <person name="Grisel N."/>
            <person name="Haridas S."/>
            <person name="Kipfer T."/>
            <person name="LaButti K."/>
            <person name="Lindquist E."/>
            <person name="Lipzen A."/>
            <person name="Maire R."/>
            <person name="Meier B."/>
            <person name="Mihaltcheva S."/>
            <person name="Molinier V."/>
            <person name="Murat C."/>
            <person name="Poggeler S."/>
            <person name="Quandt C.A."/>
            <person name="Sperisen C."/>
            <person name="Tritt A."/>
            <person name="Tisserant E."/>
            <person name="Crous P.W."/>
            <person name="Henrissat B."/>
            <person name="Nehls U."/>
            <person name="Egli S."/>
            <person name="Spatafora J.W."/>
            <person name="Grigoriev I.V."/>
            <person name="Martin F.M."/>
        </authorList>
    </citation>
    <scope>NUCLEOTIDE SEQUENCE [LARGE SCALE GENOMIC DNA]</scope>
    <source>
        <strain evidence="1 2">CBS 459.81</strain>
    </source>
</reference>
<dbReference type="EMBL" id="KV745690">
    <property type="protein sequence ID" value="OCK73672.1"/>
    <property type="molecule type" value="Genomic_DNA"/>
</dbReference>
<dbReference type="Proteomes" id="UP000250266">
    <property type="component" value="Unassembled WGS sequence"/>
</dbReference>
<keyword evidence="2" id="KW-1185">Reference proteome</keyword>
<dbReference type="AlphaFoldDB" id="A0A8E2DXQ8"/>
<evidence type="ECO:0000313" key="1">
    <source>
        <dbReference type="EMBL" id="OCK73672.1"/>
    </source>
</evidence>